<evidence type="ECO:0000313" key="1">
    <source>
        <dbReference type="EMBL" id="MPN41487.1"/>
    </source>
</evidence>
<sequence length="81" mass="8407">MLVIPVPDQVPPAFTAVSITAASPSQKGPAGFMAASVTGLTVMVTDALPVHPPLVPVTEYVEVADGDTVYDEFVPSELLQL</sequence>
<reference evidence="1" key="1">
    <citation type="submission" date="2019-08" db="EMBL/GenBank/DDBJ databases">
        <authorList>
            <person name="Kucharzyk K."/>
            <person name="Murdoch R.W."/>
            <person name="Higgins S."/>
            <person name="Loffler F."/>
        </authorList>
    </citation>
    <scope>NUCLEOTIDE SEQUENCE</scope>
</reference>
<name>A0A645HRA6_9ZZZZ</name>
<dbReference type="EMBL" id="VSSQ01098571">
    <property type="protein sequence ID" value="MPN41487.1"/>
    <property type="molecule type" value="Genomic_DNA"/>
</dbReference>
<protein>
    <submittedName>
        <fullName evidence="1">Uncharacterized protein</fullName>
    </submittedName>
</protein>
<organism evidence="1">
    <name type="scientific">bioreactor metagenome</name>
    <dbReference type="NCBI Taxonomy" id="1076179"/>
    <lineage>
        <taxon>unclassified sequences</taxon>
        <taxon>metagenomes</taxon>
        <taxon>ecological metagenomes</taxon>
    </lineage>
</organism>
<accession>A0A645HRA6</accession>
<dbReference type="AlphaFoldDB" id="A0A645HRA6"/>
<comment type="caution">
    <text evidence="1">The sequence shown here is derived from an EMBL/GenBank/DDBJ whole genome shotgun (WGS) entry which is preliminary data.</text>
</comment>
<gene>
    <name evidence="1" type="ORF">SDC9_189033</name>
</gene>
<proteinExistence type="predicted"/>